<dbReference type="SUPFAM" id="SSF51569">
    <property type="entry name" value="Aldolase"/>
    <property type="match status" value="1"/>
</dbReference>
<dbReference type="EMBL" id="JQCN01000028">
    <property type="protein sequence ID" value="KRN99811.1"/>
    <property type="molecule type" value="Genomic_DNA"/>
</dbReference>
<evidence type="ECO:0000259" key="1">
    <source>
        <dbReference type="Pfam" id="PF25509"/>
    </source>
</evidence>
<organism evidence="2 3">
    <name type="scientific">Ligilactobacillus pobuzihii</name>
    <dbReference type="NCBI Taxonomy" id="449659"/>
    <lineage>
        <taxon>Bacteria</taxon>
        <taxon>Bacillati</taxon>
        <taxon>Bacillota</taxon>
        <taxon>Bacilli</taxon>
        <taxon>Lactobacillales</taxon>
        <taxon>Lactobacillaceae</taxon>
        <taxon>Ligilactobacillus</taxon>
    </lineage>
</organism>
<gene>
    <name evidence="2" type="ORF">IV66_GL001441</name>
</gene>
<name>A0A0R2LDB8_9LACO</name>
<dbReference type="PATRIC" id="fig|449659.4.peg.1460"/>
<feature type="domain" description="DUF7916" evidence="1">
    <location>
        <begin position="8"/>
        <end position="306"/>
    </location>
</feature>
<dbReference type="Proteomes" id="UP000051886">
    <property type="component" value="Unassembled WGS sequence"/>
</dbReference>
<dbReference type="Pfam" id="PF25509">
    <property type="entry name" value="DUF7916"/>
    <property type="match status" value="1"/>
</dbReference>
<dbReference type="RefSeq" id="WP_017867200.1">
    <property type="nucleotide sequence ID" value="NZ_BJYB01000036.1"/>
</dbReference>
<evidence type="ECO:0000313" key="2">
    <source>
        <dbReference type="EMBL" id="KRN99811.1"/>
    </source>
</evidence>
<evidence type="ECO:0000313" key="3">
    <source>
        <dbReference type="Proteomes" id="UP000051886"/>
    </source>
</evidence>
<keyword evidence="3" id="KW-1185">Reference proteome</keyword>
<sequence length="307" mass="33440">MKNVKRLINATYNDIAQMNGRNLKTSILKSEGRVIMAQHLLFDSVGLVRGITNAEINKAFGADLILLNTFNFDKPEKNLGMQGLTVSELKERVKVPVGIYLGCPSKDSNEDEQLYDKNGMLATKAHIQMCQNLGIDFIILGGNPGTGTSLDDVIKATKKVREICGSDMLIFAGKWEDGVNEKVLGDPLATYDSKEKIRRLIDAGADVIDLPAPGTRSGISVKDIKELVYFAHTYKEGTLAMSFLNSSVEGADVNTIREVALKIKETGADIVAIGDGGFSGCPIPENIMQLSITIKGKPYTYFRMASN</sequence>
<comment type="caution">
    <text evidence="2">The sequence shown here is derived from an EMBL/GenBank/DDBJ whole genome shotgun (WGS) entry which is preliminary data.</text>
</comment>
<dbReference type="InterPro" id="IPR057238">
    <property type="entry name" value="DUF7916"/>
</dbReference>
<dbReference type="AlphaFoldDB" id="A0A0R2LDB8"/>
<dbReference type="STRING" id="449659.IV66_GL001441"/>
<reference evidence="2 3" key="1">
    <citation type="journal article" date="2015" name="Genome Announc.">
        <title>Expanding the biotechnology potential of lactobacilli through comparative genomics of 213 strains and associated genera.</title>
        <authorList>
            <person name="Sun Z."/>
            <person name="Harris H.M."/>
            <person name="McCann A."/>
            <person name="Guo C."/>
            <person name="Argimon S."/>
            <person name="Zhang W."/>
            <person name="Yang X."/>
            <person name="Jeffery I.B."/>
            <person name="Cooney J.C."/>
            <person name="Kagawa T.F."/>
            <person name="Liu W."/>
            <person name="Song Y."/>
            <person name="Salvetti E."/>
            <person name="Wrobel A."/>
            <person name="Rasinkangas P."/>
            <person name="Parkhill J."/>
            <person name="Rea M.C."/>
            <person name="O'Sullivan O."/>
            <person name="Ritari J."/>
            <person name="Douillard F.P."/>
            <person name="Paul Ross R."/>
            <person name="Yang R."/>
            <person name="Briner A.E."/>
            <person name="Felis G.E."/>
            <person name="de Vos W.M."/>
            <person name="Barrangou R."/>
            <person name="Klaenhammer T.R."/>
            <person name="Caufield P.W."/>
            <person name="Cui Y."/>
            <person name="Zhang H."/>
            <person name="O'Toole P.W."/>
        </authorList>
    </citation>
    <scope>NUCLEOTIDE SEQUENCE [LARGE SCALE GENOMIC DNA]</scope>
    <source>
        <strain evidence="2 3">NBRC 103219</strain>
    </source>
</reference>
<protein>
    <submittedName>
        <fullName evidence="2">PEP phosphonomutase family protein</fullName>
    </submittedName>
</protein>
<accession>A0A0R2LDB8</accession>
<proteinExistence type="predicted"/>